<dbReference type="InterPro" id="IPR011990">
    <property type="entry name" value="TPR-like_helical_dom_sf"/>
</dbReference>
<feature type="domain" description="RagB/SusD" evidence="7">
    <location>
        <begin position="240"/>
        <end position="558"/>
    </location>
</feature>
<dbReference type="Gene3D" id="1.25.40.390">
    <property type="match status" value="1"/>
</dbReference>
<evidence type="ECO:0000256" key="1">
    <source>
        <dbReference type="ARBA" id="ARBA00004442"/>
    </source>
</evidence>
<organism evidence="8 9">
    <name type="scientific">Marivirga lumbricoides</name>
    <dbReference type="NCBI Taxonomy" id="1046115"/>
    <lineage>
        <taxon>Bacteria</taxon>
        <taxon>Pseudomonadati</taxon>
        <taxon>Bacteroidota</taxon>
        <taxon>Cytophagia</taxon>
        <taxon>Cytophagales</taxon>
        <taxon>Marivirgaceae</taxon>
        <taxon>Marivirga</taxon>
    </lineage>
</organism>
<feature type="chain" id="PRO_5047010968" description="RagB/SusD domain-containing protein" evidence="6">
    <location>
        <begin position="25"/>
        <end position="584"/>
    </location>
</feature>
<gene>
    <name evidence="8" type="ORF">GCM10011506_42280</name>
</gene>
<reference evidence="9" key="1">
    <citation type="journal article" date="2019" name="Int. J. Syst. Evol. Microbiol.">
        <title>The Global Catalogue of Microorganisms (GCM) 10K type strain sequencing project: providing services to taxonomists for standard genome sequencing and annotation.</title>
        <authorList>
            <consortium name="The Broad Institute Genomics Platform"/>
            <consortium name="The Broad Institute Genome Sequencing Center for Infectious Disease"/>
            <person name="Wu L."/>
            <person name="Ma J."/>
        </authorList>
    </citation>
    <scope>NUCLEOTIDE SEQUENCE [LARGE SCALE GENOMIC DNA]</scope>
    <source>
        <strain evidence="9">CGMCC 1.10832</strain>
    </source>
</reference>
<evidence type="ECO:0000313" key="8">
    <source>
        <dbReference type="EMBL" id="GGC52181.1"/>
    </source>
</evidence>
<keyword evidence="3 6" id="KW-0732">Signal</keyword>
<comment type="caution">
    <text evidence="8">The sequence shown here is derived from an EMBL/GenBank/DDBJ whole genome shotgun (WGS) entry which is preliminary data.</text>
</comment>
<keyword evidence="9" id="KW-1185">Reference proteome</keyword>
<dbReference type="Pfam" id="PF07980">
    <property type="entry name" value="SusD_RagB"/>
    <property type="match status" value="1"/>
</dbReference>
<feature type="signal peptide" evidence="6">
    <location>
        <begin position="1"/>
        <end position="24"/>
    </location>
</feature>
<dbReference type="EMBL" id="BMEC01000016">
    <property type="protein sequence ID" value="GGC52181.1"/>
    <property type="molecule type" value="Genomic_DNA"/>
</dbReference>
<comment type="similarity">
    <text evidence="2">Belongs to the SusD family.</text>
</comment>
<comment type="subcellular location">
    <subcellularLocation>
        <location evidence="1">Cell outer membrane</location>
    </subcellularLocation>
</comment>
<dbReference type="InterPro" id="IPR012944">
    <property type="entry name" value="SusD_RagB_dom"/>
</dbReference>
<evidence type="ECO:0000313" key="9">
    <source>
        <dbReference type="Proteomes" id="UP000636010"/>
    </source>
</evidence>
<evidence type="ECO:0000256" key="5">
    <source>
        <dbReference type="ARBA" id="ARBA00023237"/>
    </source>
</evidence>
<evidence type="ECO:0000256" key="2">
    <source>
        <dbReference type="ARBA" id="ARBA00006275"/>
    </source>
</evidence>
<dbReference type="SUPFAM" id="SSF48452">
    <property type="entry name" value="TPR-like"/>
    <property type="match status" value="1"/>
</dbReference>
<evidence type="ECO:0000256" key="4">
    <source>
        <dbReference type="ARBA" id="ARBA00023136"/>
    </source>
</evidence>
<keyword evidence="5" id="KW-0998">Cell outer membrane</keyword>
<sequence length="584" mass="65951">MKKILYSTCLLLSGLFFWSCTNLEEELLDETLTGNQAEVISGAIAPAYGYVSWTWRHTNYYGLQLIPSDEAILPYRGGTDWFDGGKFLAAHAHTITPSNDLVASGWNELTTNISRTLAAIEVLRPLAEEGNSQAESALYEMIALRAYLNMLMLDSWGIVFKKESSDQLSQVLRTEVAIEYIKSELLSVVDVINKDKGPGRMTQAAVWGLLSRLHLNAAVYRDPYGTPGFTNEDMNKVIEYTDNIINSGKFSLSAEYFDLFNDDNNSNPELIFALDQRGVLKEEHSRWAYWSIAGSMFGRPEFPSADGTDGPAITSDFYQTWVNAYGNVDPADADARFYKKNIFIPEETLEDFNSREHLLATETENSYFCVKPTDFEMDRGIMRGVQWGPRKDETGSFITCDDGVRIYPVKQIKGNGPDRDKGYVNHTEKIDFTNEGSLHNTGFRVSKYQFSHTSNNANNFSSVDLVLMRLAEIYLMRAEAKLRNGDVGGALADVNFVRASRTARPEQTPPALTSMDLDIMFRERGFELYWEGFRRGDQIRFGKYEDTWTEKTNKDVTQRLFPIPQSAVDAASGIDGFLEQNRGY</sequence>
<evidence type="ECO:0000256" key="6">
    <source>
        <dbReference type="SAM" id="SignalP"/>
    </source>
</evidence>
<dbReference type="RefSeq" id="WP_188467329.1">
    <property type="nucleotide sequence ID" value="NZ_BAABHU010000016.1"/>
</dbReference>
<accession>A0ABQ1N3K4</accession>
<keyword evidence="4" id="KW-0472">Membrane</keyword>
<dbReference type="Proteomes" id="UP000636010">
    <property type="component" value="Unassembled WGS sequence"/>
</dbReference>
<evidence type="ECO:0000256" key="3">
    <source>
        <dbReference type="ARBA" id="ARBA00022729"/>
    </source>
</evidence>
<name>A0ABQ1N3K4_9BACT</name>
<evidence type="ECO:0000259" key="7">
    <source>
        <dbReference type="Pfam" id="PF07980"/>
    </source>
</evidence>
<proteinExistence type="inferred from homology"/>
<protein>
    <recommendedName>
        <fullName evidence="7">RagB/SusD domain-containing protein</fullName>
    </recommendedName>
</protein>